<gene>
    <name evidence="8" type="ORF">JL811_12180</name>
</gene>
<dbReference type="InterPro" id="IPR044644">
    <property type="entry name" value="DinF-like"/>
</dbReference>
<feature type="transmembrane region" description="Helical" evidence="7">
    <location>
        <begin position="279"/>
        <end position="298"/>
    </location>
</feature>
<dbReference type="NCBIfam" id="TIGR00797">
    <property type="entry name" value="matE"/>
    <property type="match status" value="1"/>
</dbReference>
<dbReference type="InterPro" id="IPR050222">
    <property type="entry name" value="MATE_MdtK"/>
</dbReference>
<evidence type="ECO:0000256" key="2">
    <source>
        <dbReference type="ARBA" id="ARBA00010199"/>
    </source>
</evidence>
<evidence type="ECO:0000256" key="5">
    <source>
        <dbReference type="ARBA" id="ARBA00022989"/>
    </source>
</evidence>
<dbReference type="CDD" id="cd13136">
    <property type="entry name" value="MATE_DinF_like"/>
    <property type="match status" value="1"/>
</dbReference>
<feature type="transmembrane region" description="Helical" evidence="7">
    <location>
        <begin position="360"/>
        <end position="381"/>
    </location>
</feature>
<dbReference type="GO" id="GO:0015297">
    <property type="term" value="F:antiporter activity"/>
    <property type="evidence" value="ECO:0007669"/>
    <property type="project" value="InterPro"/>
</dbReference>
<feature type="transmembrane region" description="Helical" evidence="7">
    <location>
        <begin position="393"/>
        <end position="413"/>
    </location>
</feature>
<dbReference type="PANTHER" id="PTHR43298">
    <property type="entry name" value="MULTIDRUG RESISTANCE PROTEIN NORM-RELATED"/>
    <property type="match status" value="1"/>
</dbReference>
<proteinExistence type="inferred from homology"/>
<organism evidence="8 9">
    <name type="scientific">Szabonella alba</name>
    <dbReference type="NCBI Taxonomy" id="2804194"/>
    <lineage>
        <taxon>Bacteria</taxon>
        <taxon>Pseudomonadati</taxon>
        <taxon>Pseudomonadota</taxon>
        <taxon>Alphaproteobacteria</taxon>
        <taxon>Rhodobacterales</taxon>
        <taxon>Paracoccaceae</taxon>
        <taxon>Szabonella</taxon>
    </lineage>
</organism>
<dbReference type="GO" id="GO:0042910">
    <property type="term" value="F:xenobiotic transmembrane transporter activity"/>
    <property type="evidence" value="ECO:0007669"/>
    <property type="project" value="InterPro"/>
</dbReference>
<dbReference type="PANTHER" id="PTHR43298:SF2">
    <property type="entry name" value="FMN_FAD EXPORTER YEEO-RELATED"/>
    <property type="match status" value="1"/>
</dbReference>
<evidence type="ECO:0000256" key="4">
    <source>
        <dbReference type="ARBA" id="ARBA00022692"/>
    </source>
</evidence>
<feature type="transmembrane region" description="Helical" evidence="7">
    <location>
        <begin position="22"/>
        <end position="44"/>
    </location>
</feature>
<evidence type="ECO:0000313" key="9">
    <source>
        <dbReference type="Proteomes" id="UP000648908"/>
    </source>
</evidence>
<sequence>MPPGLSSGPGGRIVTYGGVARFALPIVLANATVPLLGMVDTAVVGQLGEAAPIGAVGLGAVIVTTLFWIFGFLRMGTTGLAAQAIGAGDGAESTAVLLRALMIGGAAGITLTLLQVPLIALALWLAPGSPGVETMAASYLAIRLWGAPAAIAQYALTGWLVAAGRTRAILAIQLCMNGLNIGLDLWFVLGLGWGVQGVAVATLIAELAGLALALWFCRDAFGAALAPAMARLRDRIALRRMVTVNRDILIRSLLLQFSLTAFLFFSAGEGDAVLAANQVLWQFLIITANVLDGFAFAAEAMVGQAVGARSLVAVRRASLVASVWGGICVLGMSAFVLLAGPALIDAMATAPEVRTEARRYLPWLVAAPVTGIAAWMLDGIFIGATMTRELRRAMILSVAIYLPCLLILPAIWANHGLWAAVTLLNLSRGLTLARQWPALERRVVDG</sequence>
<comment type="subcellular location">
    <subcellularLocation>
        <location evidence="1">Membrane</location>
        <topology evidence="1">Multi-pass membrane protein</topology>
    </subcellularLocation>
</comment>
<feature type="transmembrane region" description="Helical" evidence="7">
    <location>
        <begin position="50"/>
        <end position="73"/>
    </location>
</feature>
<dbReference type="GO" id="GO:0005886">
    <property type="term" value="C:plasma membrane"/>
    <property type="evidence" value="ECO:0007669"/>
    <property type="project" value="TreeGrafter"/>
</dbReference>
<reference evidence="8" key="1">
    <citation type="submission" date="2021-01" db="EMBL/GenBank/DDBJ databases">
        <title>Tabrizicola alba sp. nov. a motile alkaliphilic bacterium isolated from a soda lake.</title>
        <authorList>
            <person name="Szuroczki S."/>
            <person name="Abbaszade G."/>
            <person name="Schumann P."/>
            <person name="Toth E."/>
        </authorList>
    </citation>
    <scope>NUCLEOTIDE SEQUENCE</scope>
    <source>
        <strain evidence="8">DMG-N-6</strain>
    </source>
</reference>
<dbReference type="Proteomes" id="UP000648908">
    <property type="component" value="Unassembled WGS sequence"/>
</dbReference>
<evidence type="ECO:0000256" key="6">
    <source>
        <dbReference type="ARBA" id="ARBA00023136"/>
    </source>
</evidence>
<keyword evidence="5 7" id="KW-1133">Transmembrane helix</keyword>
<feature type="transmembrane region" description="Helical" evidence="7">
    <location>
        <begin position="248"/>
        <end position="267"/>
    </location>
</feature>
<name>A0A8K0VDT8_9RHOB</name>
<evidence type="ECO:0000256" key="1">
    <source>
        <dbReference type="ARBA" id="ARBA00004141"/>
    </source>
</evidence>
<dbReference type="InterPro" id="IPR002528">
    <property type="entry name" value="MATE_fam"/>
</dbReference>
<evidence type="ECO:0000256" key="7">
    <source>
        <dbReference type="SAM" id="Phobius"/>
    </source>
</evidence>
<protein>
    <submittedName>
        <fullName evidence="8">MATE family efflux transporter</fullName>
    </submittedName>
</protein>
<evidence type="ECO:0000256" key="3">
    <source>
        <dbReference type="ARBA" id="ARBA00022448"/>
    </source>
</evidence>
<dbReference type="AlphaFoldDB" id="A0A8K0VDT8"/>
<evidence type="ECO:0000313" key="8">
    <source>
        <dbReference type="EMBL" id="MBL4917975.1"/>
    </source>
</evidence>
<comment type="caution">
    <text evidence="8">The sequence shown here is derived from an EMBL/GenBank/DDBJ whole genome shotgun (WGS) entry which is preliminary data.</text>
</comment>
<accession>A0A8K0VDT8</accession>
<comment type="similarity">
    <text evidence="2">Belongs to the multi antimicrobial extrusion (MATE) (TC 2.A.66.1) family.</text>
</comment>
<keyword evidence="6 7" id="KW-0472">Membrane</keyword>
<feature type="transmembrane region" description="Helical" evidence="7">
    <location>
        <begin position="145"/>
        <end position="164"/>
    </location>
</feature>
<dbReference type="EMBL" id="JAESVN010000004">
    <property type="protein sequence ID" value="MBL4917975.1"/>
    <property type="molecule type" value="Genomic_DNA"/>
</dbReference>
<feature type="transmembrane region" description="Helical" evidence="7">
    <location>
        <begin position="319"/>
        <end position="340"/>
    </location>
</feature>
<feature type="transmembrane region" description="Helical" evidence="7">
    <location>
        <begin position="100"/>
        <end position="125"/>
    </location>
</feature>
<keyword evidence="9" id="KW-1185">Reference proteome</keyword>
<keyword evidence="3" id="KW-0813">Transport</keyword>
<keyword evidence="4 7" id="KW-0812">Transmembrane</keyword>
<dbReference type="Pfam" id="PF01554">
    <property type="entry name" value="MatE"/>
    <property type="match status" value="2"/>
</dbReference>